<dbReference type="Proteomes" id="UP000610862">
    <property type="component" value="Unassembled WGS sequence"/>
</dbReference>
<evidence type="ECO:0000256" key="2">
    <source>
        <dbReference type="SAM" id="Phobius"/>
    </source>
</evidence>
<dbReference type="InterPro" id="IPR036866">
    <property type="entry name" value="RibonucZ/Hydroxyglut_hydro"/>
</dbReference>
<dbReference type="GO" id="GO:0006355">
    <property type="term" value="P:regulation of DNA-templated transcription"/>
    <property type="evidence" value="ECO:0007669"/>
    <property type="project" value="InterPro"/>
</dbReference>
<keyword evidence="2" id="KW-0812">Transmembrane</keyword>
<dbReference type="InterPro" id="IPR035451">
    <property type="entry name" value="Ada-like_dom_sf"/>
</dbReference>
<organism evidence="4 5">
    <name type="scientific">Lentihominibacter hominis</name>
    <dbReference type="NCBI Taxonomy" id="2763645"/>
    <lineage>
        <taxon>Bacteria</taxon>
        <taxon>Bacillati</taxon>
        <taxon>Bacillota</taxon>
        <taxon>Clostridia</taxon>
        <taxon>Peptostreptococcales</taxon>
        <taxon>Anaerovoracaceae</taxon>
        <taxon>Lentihominibacter</taxon>
    </lineage>
</organism>
<dbReference type="InterPro" id="IPR052159">
    <property type="entry name" value="Competence_DNA_uptake"/>
</dbReference>
<feature type="transmembrane region" description="Helical" evidence="2">
    <location>
        <begin position="25"/>
        <end position="45"/>
    </location>
</feature>
<keyword evidence="2" id="KW-1133">Transmembrane helix</keyword>
<dbReference type="SUPFAM" id="SSF57884">
    <property type="entry name" value="Ada DNA repair protein, N-terminal domain (N-Ada 10)"/>
    <property type="match status" value="1"/>
</dbReference>
<reference evidence="4" key="1">
    <citation type="submission" date="2020-08" db="EMBL/GenBank/DDBJ databases">
        <title>Genome public.</title>
        <authorList>
            <person name="Liu C."/>
            <person name="Sun Q."/>
        </authorList>
    </citation>
    <scope>NUCLEOTIDE SEQUENCE</scope>
    <source>
        <strain evidence="4">NSJ-24</strain>
    </source>
</reference>
<dbReference type="PANTHER" id="PTHR30619">
    <property type="entry name" value="DNA INTERNALIZATION/COMPETENCE PROTEIN COMEC/REC2"/>
    <property type="match status" value="1"/>
</dbReference>
<proteinExistence type="predicted"/>
<sequence>MVNREDLDKMISCGKKEYKKNTGCIARKCSVFPVFFMLLMVLLLFSSCGMDTLKDSSSVKSPVKENLTIYFLDVGQADSTLLVSQDEAMLVDAGNRDDAEFITGYLDDLGISRLKYIVFTHPHEDHIGSGGDIIDSIAVDKIFMLEGYDDGIEGYLKTVIDRMGIQTQAPLPGDTISLGECSIEFLGPLEKSDDENDNSICLKVMHGENSIIFTGDAGSSCERKMIESGEALEADILQAGHHGSSTSNSYYFLREVNPKYVVISCGKDNMYGHPHEESMSRFGDLGAEIFRTDEQGTVIAVSDGEDITFNCEGKKSERSHVKEYENAKYIGNINSRKYHFPDCGGLPNEENRIYFMDIQTAQEAGYEPCGRCHPDRMN</sequence>
<keyword evidence="1" id="KW-0010">Activator</keyword>
<keyword evidence="2" id="KW-0472">Membrane</keyword>
<dbReference type="InterPro" id="IPR001279">
    <property type="entry name" value="Metallo-B-lactamas"/>
</dbReference>
<dbReference type="GO" id="GO:0008270">
    <property type="term" value="F:zinc ion binding"/>
    <property type="evidence" value="ECO:0007669"/>
    <property type="project" value="InterPro"/>
</dbReference>
<dbReference type="PANTHER" id="PTHR30619:SF7">
    <property type="entry name" value="BETA-LACTAMASE DOMAIN PROTEIN"/>
    <property type="match status" value="1"/>
</dbReference>
<accession>A0A926E5L8</accession>
<dbReference type="SMART" id="SM00849">
    <property type="entry name" value="Lactamase_B"/>
    <property type="match status" value="1"/>
</dbReference>
<keyword evidence="5" id="KW-1185">Reference proteome</keyword>
<dbReference type="Pfam" id="PF02805">
    <property type="entry name" value="Ada_Zn_binding"/>
    <property type="match status" value="1"/>
</dbReference>
<evidence type="ECO:0000313" key="5">
    <source>
        <dbReference type="Proteomes" id="UP000610862"/>
    </source>
</evidence>
<dbReference type="GO" id="GO:0003677">
    <property type="term" value="F:DNA binding"/>
    <property type="evidence" value="ECO:0007669"/>
    <property type="project" value="InterPro"/>
</dbReference>
<comment type="caution">
    <text evidence="4">The sequence shown here is derived from an EMBL/GenBank/DDBJ whole genome shotgun (WGS) entry which is preliminary data.</text>
</comment>
<dbReference type="EMBL" id="JACRTA010000002">
    <property type="protein sequence ID" value="MBC8568265.1"/>
    <property type="molecule type" value="Genomic_DNA"/>
</dbReference>
<dbReference type="Gene3D" id="3.40.10.10">
    <property type="entry name" value="DNA Methylphosphotriester Repair Domain"/>
    <property type="match status" value="1"/>
</dbReference>
<dbReference type="InterPro" id="IPR004026">
    <property type="entry name" value="Ada_DNA_repair_Zn-bd"/>
</dbReference>
<dbReference type="RefSeq" id="WP_187525218.1">
    <property type="nucleotide sequence ID" value="NZ_JACRTA010000002.1"/>
</dbReference>
<protein>
    <submittedName>
        <fullName evidence="4">MBL fold metallo-hydrolase</fullName>
    </submittedName>
</protein>
<dbReference type="Gene3D" id="3.60.15.10">
    <property type="entry name" value="Ribonuclease Z/Hydroxyacylglutathione hydrolase-like"/>
    <property type="match status" value="1"/>
</dbReference>
<dbReference type="CDD" id="cd07731">
    <property type="entry name" value="ComA-like_MBL-fold"/>
    <property type="match status" value="1"/>
</dbReference>
<dbReference type="AlphaFoldDB" id="A0A926E5L8"/>
<dbReference type="GO" id="GO:0006281">
    <property type="term" value="P:DNA repair"/>
    <property type="evidence" value="ECO:0007669"/>
    <property type="project" value="InterPro"/>
</dbReference>
<dbReference type="InterPro" id="IPR035681">
    <property type="entry name" value="ComA-like_MBL"/>
</dbReference>
<evidence type="ECO:0000256" key="1">
    <source>
        <dbReference type="ARBA" id="ARBA00023159"/>
    </source>
</evidence>
<name>A0A926E5L8_9FIRM</name>
<dbReference type="Pfam" id="PF00753">
    <property type="entry name" value="Lactamase_B"/>
    <property type="match status" value="1"/>
</dbReference>
<gene>
    <name evidence="4" type="ORF">H8692_05735</name>
</gene>
<dbReference type="GO" id="GO:0008168">
    <property type="term" value="F:methyltransferase activity"/>
    <property type="evidence" value="ECO:0007669"/>
    <property type="project" value="InterPro"/>
</dbReference>
<feature type="domain" description="Metallo-beta-lactamase" evidence="3">
    <location>
        <begin position="76"/>
        <end position="267"/>
    </location>
</feature>
<dbReference type="SUPFAM" id="SSF56281">
    <property type="entry name" value="Metallo-hydrolase/oxidoreductase"/>
    <property type="match status" value="1"/>
</dbReference>
<evidence type="ECO:0000259" key="3">
    <source>
        <dbReference type="SMART" id="SM00849"/>
    </source>
</evidence>
<evidence type="ECO:0000313" key="4">
    <source>
        <dbReference type="EMBL" id="MBC8568265.1"/>
    </source>
</evidence>